<proteinExistence type="predicted"/>
<accession>A0A1J5P9D8</accession>
<sequence>MRNIADVENDVGFQYLLQRRTKSRHQLRRQVGNEADRIRQHRLAAMRQAERPQCRIERCKQHIRRLDVGAGQPVEQRRLSGIGVADQRHHTVRHPLPTGAMQTPCRLDLLEFVLKARDALADQAAIGLDLGFTGAAHEPETSALALQVGPGPLHAG</sequence>
<protein>
    <submittedName>
        <fullName evidence="1">Uncharacterized protein</fullName>
    </submittedName>
</protein>
<name>A0A1J5P9D8_9ZZZZ</name>
<evidence type="ECO:0000313" key="1">
    <source>
        <dbReference type="EMBL" id="OIQ67818.1"/>
    </source>
</evidence>
<comment type="caution">
    <text evidence="1">The sequence shown here is derived from an EMBL/GenBank/DDBJ whole genome shotgun (WGS) entry which is preliminary data.</text>
</comment>
<organism evidence="1">
    <name type="scientific">mine drainage metagenome</name>
    <dbReference type="NCBI Taxonomy" id="410659"/>
    <lineage>
        <taxon>unclassified sequences</taxon>
        <taxon>metagenomes</taxon>
        <taxon>ecological metagenomes</taxon>
    </lineage>
</organism>
<dbReference type="EMBL" id="MLJW01005685">
    <property type="protein sequence ID" value="OIQ67818.1"/>
    <property type="molecule type" value="Genomic_DNA"/>
</dbReference>
<dbReference type="AlphaFoldDB" id="A0A1J5P9D8"/>
<gene>
    <name evidence="1" type="ORF">GALL_506010</name>
</gene>
<reference evidence="1" key="1">
    <citation type="submission" date="2016-10" db="EMBL/GenBank/DDBJ databases">
        <title>Sequence of Gallionella enrichment culture.</title>
        <authorList>
            <person name="Poehlein A."/>
            <person name="Muehling M."/>
            <person name="Daniel R."/>
        </authorList>
    </citation>
    <scope>NUCLEOTIDE SEQUENCE</scope>
</reference>